<proteinExistence type="predicted"/>
<evidence type="ECO:0000259" key="2">
    <source>
        <dbReference type="PROSITE" id="PS50812"/>
    </source>
</evidence>
<dbReference type="AlphaFoldDB" id="A0A8J5GEK8"/>
<gene>
    <name evidence="3" type="ORF">ZIOFF_031327</name>
</gene>
<dbReference type="Pfam" id="PF00855">
    <property type="entry name" value="PWWP"/>
    <property type="match status" value="1"/>
</dbReference>
<name>A0A8J5GEK8_ZINOF</name>
<dbReference type="EMBL" id="JACMSC010000009">
    <property type="protein sequence ID" value="KAG6506012.1"/>
    <property type="molecule type" value="Genomic_DNA"/>
</dbReference>
<keyword evidence="4" id="KW-1185">Reference proteome</keyword>
<organism evidence="3 4">
    <name type="scientific">Zingiber officinale</name>
    <name type="common">Ginger</name>
    <name type="synonym">Amomum zingiber</name>
    <dbReference type="NCBI Taxonomy" id="94328"/>
    <lineage>
        <taxon>Eukaryota</taxon>
        <taxon>Viridiplantae</taxon>
        <taxon>Streptophyta</taxon>
        <taxon>Embryophyta</taxon>
        <taxon>Tracheophyta</taxon>
        <taxon>Spermatophyta</taxon>
        <taxon>Magnoliopsida</taxon>
        <taxon>Liliopsida</taxon>
        <taxon>Zingiberales</taxon>
        <taxon>Zingiberaceae</taxon>
        <taxon>Zingiber</taxon>
    </lineage>
</organism>
<feature type="region of interest" description="Disordered" evidence="1">
    <location>
        <begin position="713"/>
        <end position="739"/>
    </location>
</feature>
<feature type="region of interest" description="Disordered" evidence="1">
    <location>
        <begin position="226"/>
        <end position="253"/>
    </location>
</feature>
<dbReference type="PANTHER" id="PTHR33697:SF2">
    <property type="entry name" value="T17B22.17 PROTEIN"/>
    <property type="match status" value="1"/>
</dbReference>
<accession>A0A8J5GEK8</accession>
<dbReference type="PROSITE" id="PS50812">
    <property type="entry name" value="PWWP"/>
    <property type="match status" value="1"/>
</dbReference>
<dbReference type="Gene3D" id="2.30.30.140">
    <property type="match status" value="1"/>
</dbReference>
<protein>
    <recommendedName>
        <fullName evidence="2">PWWP domain-containing protein</fullName>
    </recommendedName>
</protein>
<dbReference type="CDD" id="cd05162">
    <property type="entry name" value="PWWP"/>
    <property type="match status" value="1"/>
</dbReference>
<comment type="caution">
    <text evidence="3">The sequence shown here is derived from an EMBL/GenBank/DDBJ whole genome shotgun (WGS) entry which is preliminary data.</text>
</comment>
<feature type="region of interest" description="Disordered" evidence="1">
    <location>
        <begin position="427"/>
        <end position="450"/>
    </location>
</feature>
<dbReference type="Proteomes" id="UP000734854">
    <property type="component" value="Unassembled WGS sequence"/>
</dbReference>
<reference evidence="3 4" key="1">
    <citation type="submission" date="2020-08" db="EMBL/GenBank/DDBJ databases">
        <title>Plant Genome Project.</title>
        <authorList>
            <person name="Zhang R.-G."/>
        </authorList>
    </citation>
    <scope>NUCLEOTIDE SEQUENCE [LARGE SCALE GENOMIC DNA]</scope>
    <source>
        <tissue evidence="3">Rhizome</tissue>
    </source>
</reference>
<evidence type="ECO:0000313" key="4">
    <source>
        <dbReference type="Proteomes" id="UP000734854"/>
    </source>
</evidence>
<evidence type="ECO:0000256" key="1">
    <source>
        <dbReference type="SAM" id="MobiDB-lite"/>
    </source>
</evidence>
<dbReference type="InterPro" id="IPR044679">
    <property type="entry name" value="PWWP2-like"/>
</dbReference>
<dbReference type="InterPro" id="IPR000313">
    <property type="entry name" value="PWWP_dom"/>
</dbReference>
<dbReference type="PANTHER" id="PTHR33697">
    <property type="entry name" value="T17B22.17 PROTEIN-RELATED"/>
    <property type="match status" value="1"/>
</dbReference>
<sequence length="869" mass="96566">MGVSDDGDGGGIGVDCCVGTIVWVRRRNGSWWPGRILGPEELSVSHLMSPRSGTPVKLLGREDASVDWYNLEKSKRVKAFRCGEFDACIEKAEASLGVPIKKREKYARREDAILHALELERKQNEMKQQQEVIRSNGVDANILGDPKGEFKDLTPSETVIRNQESSMQGKCSIQKSPTLPRNVDLLDVEEKMNNSSNINVGKDSKQIVQEEGISATIHRMTGLQDSGLRTAPKKKPLQSVASPTTKGPVENNMDCLPSSVHLVRGKGNVSSVNGFMSIKRKRTQLQDGLVEESLVKKRDRRRPLVQVLQSSAKLQGSSQIDHFPELVTLEGGQDHLGDVHRAKRSRCVYLPLDSVNLHDNGGYSSDDVQRPCNQFEMEGCPDHSSFVEDCTSSEMIKINDSDSSLMDYLETEIEDGDILGDTDQLLTSSGPTDHFPSASHLSEKSPDIENDEMPFSGYVSHSHPYEHTSAEVGVSKWHIKGKRNSRSLGKRPVDVRDDKLCGSNLDKFDGSARETAYRTKGSTLRMITMESPSHVIVEQDLCHIKSENIDASEELVGDDVLQEQMNGYNDQRYPLVAKAARDLGRSQISFKKLENDTHLTSVFSWEPDELSDQTQMKYLEESDECFDPLYAYFSIGMGSNLFSVDLKVKASYQGEHVPLVSLMSRLNGKAIIGHPVQIEIVEDGSTNQYFPINHTFPDGNTTHQPVWRTARRTAMQRVPRSNPVTSSWENDEDGRSQCSKGGNRCLPNMHFGYSKNQLSSTKKKVCYPHQPLSGNFHKKSHKKANLSSQKTRTLSSFASEKKFGRANGEVRFARGCNLLGGLMKSEGQMPLITCVPAKVVFSRILEAVGRSSSITTHARLSDAATRDTS</sequence>
<feature type="domain" description="PWWP" evidence="2">
    <location>
        <begin position="18"/>
        <end position="73"/>
    </location>
</feature>
<dbReference type="SUPFAM" id="SSF63748">
    <property type="entry name" value="Tudor/PWWP/MBT"/>
    <property type="match status" value="1"/>
</dbReference>
<evidence type="ECO:0000313" key="3">
    <source>
        <dbReference type="EMBL" id="KAG6506012.1"/>
    </source>
</evidence>
<feature type="region of interest" description="Disordered" evidence="1">
    <location>
        <begin position="771"/>
        <end position="791"/>
    </location>
</feature>